<gene>
    <name evidence="9" type="ORF">A2W32_01270</name>
</gene>
<evidence type="ECO:0000256" key="6">
    <source>
        <dbReference type="ARBA" id="ARBA00023136"/>
    </source>
</evidence>
<feature type="domain" description="Glycosyltransferase 2-like" evidence="8">
    <location>
        <begin position="235"/>
        <end position="439"/>
    </location>
</feature>
<evidence type="ECO:0000256" key="2">
    <source>
        <dbReference type="ARBA" id="ARBA00022676"/>
    </source>
</evidence>
<feature type="transmembrane region" description="Helical" evidence="7">
    <location>
        <begin position="545"/>
        <end position="567"/>
    </location>
</feature>
<reference evidence="9 10" key="1">
    <citation type="journal article" date="2016" name="Nat. Commun.">
        <title>Thousands of microbial genomes shed light on interconnected biogeochemical processes in an aquifer system.</title>
        <authorList>
            <person name="Anantharaman K."/>
            <person name="Brown C.T."/>
            <person name="Hug L.A."/>
            <person name="Sharon I."/>
            <person name="Castelle C.J."/>
            <person name="Probst A.J."/>
            <person name="Thomas B.C."/>
            <person name="Singh A."/>
            <person name="Wilkins M.J."/>
            <person name="Karaoz U."/>
            <person name="Brodie E.L."/>
            <person name="Williams K.H."/>
            <person name="Hubbard S.S."/>
            <person name="Banfield J.F."/>
        </authorList>
    </citation>
    <scope>NUCLEOTIDE SEQUENCE [LARGE SCALE GENOMIC DNA]</scope>
</reference>
<feature type="transmembrane region" description="Helical" evidence="7">
    <location>
        <begin position="374"/>
        <end position="391"/>
    </location>
</feature>
<feature type="transmembrane region" description="Helical" evidence="7">
    <location>
        <begin position="432"/>
        <end position="454"/>
    </location>
</feature>
<evidence type="ECO:0000256" key="5">
    <source>
        <dbReference type="ARBA" id="ARBA00022989"/>
    </source>
</evidence>
<dbReference type="Gene3D" id="3.90.550.10">
    <property type="entry name" value="Spore Coat Polysaccharide Biosynthesis Protein SpsA, Chain A"/>
    <property type="match status" value="1"/>
</dbReference>
<feature type="transmembrane region" description="Helical" evidence="7">
    <location>
        <begin position="518"/>
        <end position="539"/>
    </location>
</feature>
<evidence type="ECO:0000256" key="3">
    <source>
        <dbReference type="ARBA" id="ARBA00022679"/>
    </source>
</evidence>
<dbReference type="InterPro" id="IPR029044">
    <property type="entry name" value="Nucleotide-diphossugar_trans"/>
</dbReference>
<keyword evidence="2" id="KW-0328">Glycosyltransferase</keyword>
<feature type="transmembrane region" description="Helical" evidence="7">
    <location>
        <begin position="104"/>
        <end position="124"/>
    </location>
</feature>
<keyword evidence="5 7" id="KW-1133">Transmembrane helix</keyword>
<protein>
    <recommendedName>
        <fullName evidence="8">Glycosyltransferase 2-like domain-containing protein</fullName>
    </recommendedName>
</protein>
<dbReference type="InterPro" id="IPR050321">
    <property type="entry name" value="Glycosyltr_2/OpgH_subfam"/>
</dbReference>
<comment type="caution">
    <text evidence="9">The sequence shown here is derived from an EMBL/GenBank/DDBJ whole genome shotgun (WGS) entry which is preliminary data.</text>
</comment>
<proteinExistence type="predicted"/>
<dbReference type="SUPFAM" id="SSF53448">
    <property type="entry name" value="Nucleotide-diphospho-sugar transferases"/>
    <property type="match status" value="1"/>
</dbReference>
<dbReference type="GO" id="GO:0016758">
    <property type="term" value="F:hexosyltransferase activity"/>
    <property type="evidence" value="ECO:0007669"/>
    <property type="project" value="TreeGrafter"/>
</dbReference>
<dbReference type="Pfam" id="PF13632">
    <property type="entry name" value="Glyco_trans_2_3"/>
    <property type="match status" value="1"/>
</dbReference>
<feature type="transmembrane region" description="Helical" evidence="7">
    <location>
        <begin position="73"/>
        <end position="92"/>
    </location>
</feature>
<organism evidence="9 10">
    <name type="scientific">candidate division WWE3 bacterium RBG_16_37_10</name>
    <dbReference type="NCBI Taxonomy" id="1802610"/>
    <lineage>
        <taxon>Bacteria</taxon>
        <taxon>Katanobacteria</taxon>
    </lineage>
</organism>
<sequence length="580" mass="66217">MVGLFLFNFAEKSKLIIEIATYIEIMYKTGIMLFSSFKDIYMFKIANKTKPEGIADKVDYLVDVLSPKQKKQFYLLMAVNIVGLLFFLVWWFNSSHVIKLAGMVLNSVVILWSVLLPLYFFFFVSRMKKPNPLLSPPLNLKVAMAVTKTPGEPFSLVKETILSMISQKYPHDTWLADEDPDEETVEWCKEHTVFISTRRNDPGYHRSSWPRRAKCKEGNLAYFYDNYGYKSYDVVIQMDADHVPQKNYLEEMLKPFNNPEVGYVSAPSICNTNSYKSWTARARLYIEAFLHGAQQAGHTNGFAPLCFGSHYAVRTKALKQIGGLGPELAEDHSTTLLMNARGWKGVHALDAVAFGDGPANFADAMTQEFQWSRSLMVILLTLTPSKLKALPLRMKFQFLFSQLWYPLYGIIMLIGFSIPLIALLSDSSLVRVVYFSFLIHSWIYTTTILASIFWLKKTGCLWPKDAKIVSWEAVFFQIVRWPWVFLGCLYGFAGVLIKKEFNFKVTPKGESAKSVLTLNVLLPYIILVSIGLLFSILISNSKYAAGYYYFAILNTVLYGISIAVIILNHIYESRKYKSNI</sequence>
<dbReference type="InterPro" id="IPR001173">
    <property type="entry name" value="Glyco_trans_2-like"/>
</dbReference>
<evidence type="ECO:0000313" key="9">
    <source>
        <dbReference type="EMBL" id="OGC51659.1"/>
    </source>
</evidence>
<feature type="transmembrane region" description="Helical" evidence="7">
    <location>
        <begin position="403"/>
        <end position="425"/>
    </location>
</feature>
<evidence type="ECO:0000313" key="10">
    <source>
        <dbReference type="Proteomes" id="UP000177371"/>
    </source>
</evidence>
<dbReference type="PANTHER" id="PTHR43867">
    <property type="entry name" value="CELLULOSE SYNTHASE CATALYTIC SUBUNIT A [UDP-FORMING]"/>
    <property type="match status" value="1"/>
</dbReference>
<name>A0A1F4V3D6_UNCKA</name>
<feature type="transmembrane region" description="Helical" evidence="7">
    <location>
        <begin position="474"/>
        <end position="497"/>
    </location>
</feature>
<dbReference type="PANTHER" id="PTHR43867:SF2">
    <property type="entry name" value="CELLULOSE SYNTHASE CATALYTIC SUBUNIT A [UDP-FORMING]"/>
    <property type="match status" value="1"/>
</dbReference>
<keyword evidence="4 7" id="KW-0812">Transmembrane</keyword>
<dbReference type="EMBL" id="MEUT01000014">
    <property type="protein sequence ID" value="OGC51659.1"/>
    <property type="molecule type" value="Genomic_DNA"/>
</dbReference>
<accession>A0A1F4V3D6</accession>
<evidence type="ECO:0000256" key="4">
    <source>
        <dbReference type="ARBA" id="ARBA00022692"/>
    </source>
</evidence>
<dbReference type="AlphaFoldDB" id="A0A1F4V3D6"/>
<evidence type="ECO:0000259" key="8">
    <source>
        <dbReference type="Pfam" id="PF13632"/>
    </source>
</evidence>
<comment type="subcellular location">
    <subcellularLocation>
        <location evidence="1">Membrane</location>
        <topology evidence="1">Multi-pass membrane protein</topology>
    </subcellularLocation>
</comment>
<dbReference type="STRING" id="1802610.A2W32_01270"/>
<dbReference type="GO" id="GO:0005886">
    <property type="term" value="C:plasma membrane"/>
    <property type="evidence" value="ECO:0007669"/>
    <property type="project" value="TreeGrafter"/>
</dbReference>
<keyword evidence="3" id="KW-0808">Transferase</keyword>
<evidence type="ECO:0000256" key="1">
    <source>
        <dbReference type="ARBA" id="ARBA00004141"/>
    </source>
</evidence>
<keyword evidence="6 7" id="KW-0472">Membrane</keyword>
<dbReference type="Proteomes" id="UP000177371">
    <property type="component" value="Unassembled WGS sequence"/>
</dbReference>
<evidence type="ECO:0000256" key="7">
    <source>
        <dbReference type="SAM" id="Phobius"/>
    </source>
</evidence>